<dbReference type="InterPro" id="IPR000838">
    <property type="entry name" value="RNA_pol_sigma70_ECF_CS"/>
</dbReference>
<dbReference type="PROSITE" id="PS01063">
    <property type="entry name" value="SIGMA70_ECF"/>
    <property type="match status" value="1"/>
</dbReference>
<dbReference type="InterPro" id="IPR037523">
    <property type="entry name" value="VOC_core"/>
</dbReference>
<keyword evidence="4 6" id="KW-0238">DNA-binding</keyword>
<dbReference type="PANTHER" id="PTHR43133">
    <property type="entry name" value="RNA POLYMERASE ECF-TYPE SIGMA FACTO"/>
    <property type="match status" value="1"/>
</dbReference>
<dbReference type="InterPro" id="IPR013249">
    <property type="entry name" value="RNA_pol_sigma70_r4_t2"/>
</dbReference>
<dbReference type="PANTHER" id="PTHR43133:SF51">
    <property type="entry name" value="RNA POLYMERASE SIGMA FACTOR"/>
    <property type="match status" value="1"/>
</dbReference>
<organism evidence="8 9">
    <name type="scientific">Xylanibacillus composti</name>
    <dbReference type="NCBI Taxonomy" id="1572762"/>
    <lineage>
        <taxon>Bacteria</taxon>
        <taxon>Bacillati</taxon>
        <taxon>Bacillota</taxon>
        <taxon>Bacilli</taxon>
        <taxon>Bacillales</taxon>
        <taxon>Paenibacillaceae</taxon>
        <taxon>Xylanibacillus</taxon>
    </lineage>
</organism>
<dbReference type="InterPro" id="IPR036388">
    <property type="entry name" value="WH-like_DNA-bd_sf"/>
</dbReference>
<protein>
    <recommendedName>
        <fullName evidence="6">RNA polymerase sigma factor</fullName>
    </recommendedName>
</protein>
<dbReference type="PROSITE" id="PS51819">
    <property type="entry name" value="VOC"/>
    <property type="match status" value="1"/>
</dbReference>
<accession>A0A8J4H6F1</accession>
<dbReference type="InterPro" id="IPR029068">
    <property type="entry name" value="Glyas_Bleomycin-R_OHBP_Dase"/>
</dbReference>
<dbReference type="EMBL" id="BOVK01000027">
    <property type="protein sequence ID" value="GIQ69348.1"/>
    <property type="molecule type" value="Genomic_DNA"/>
</dbReference>
<dbReference type="Gene3D" id="1.10.10.10">
    <property type="entry name" value="Winged helix-like DNA-binding domain superfamily/Winged helix DNA-binding domain"/>
    <property type="match status" value="1"/>
</dbReference>
<dbReference type="SUPFAM" id="SSF54593">
    <property type="entry name" value="Glyoxalase/Bleomycin resistance protein/Dihydroxybiphenyl dioxygenase"/>
    <property type="match status" value="1"/>
</dbReference>
<keyword evidence="9" id="KW-1185">Reference proteome</keyword>
<dbReference type="SUPFAM" id="SSF88946">
    <property type="entry name" value="Sigma2 domain of RNA polymerase sigma factors"/>
    <property type="match status" value="1"/>
</dbReference>
<dbReference type="RefSeq" id="WP_213412152.1">
    <property type="nucleotide sequence ID" value="NZ_BOVK01000027.1"/>
</dbReference>
<dbReference type="AlphaFoldDB" id="A0A8J4H6F1"/>
<evidence type="ECO:0000313" key="8">
    <source>
        <dbReference type="EMBL" id="GIQ69348.1"/>
    </source>
</evidence>
<evidence type="ECO:0000259" key="7">
    <source>
        <dbReference type="PROSITE" id="PS51819"/>
    </source>
</evidence>
<feature type="domain" description="VOC" evidence="7">
    <location>
        <begin position="205"/>
        <end position="330"/>
    </location>
</feature>
<evidence type="ECO:0000256" key="3">
    <source>
        <dbReference type="ARBA" id="ARBA00023082"/>
    </source>
</evidence>
<evidence type="ECO:0000256" key="1">
    <source>
        <dbReference type="ARBA" id="ARBA00010641"/>
    </source>
</evidence>
<sequence>MGAGDERELVARAARGDTEAYSALLNQYSNAVYAAASNIVRDHHLAQDLAQEAFVKAWFKLGSLQDQEKFGSWLLIIVRRICLDWLRRAKLVETTELPADLTDGENAETIMHRRDARHRVRQAINLLEESNRSVAILYFMNGYSAREIGGHLNLSVSAVESRIKRTKKKLKEELMDMAEQKAGNEKVEQTNQVIHDEVMWRITPRIATVEIPVSNLKRSIEWYTNTFGLSVWVELNNAALLHVQGKNATSAPGIYLVETESPERLTFKNSHTGVEHSVIDFYVPDLERFHVFCSDQKLTVSKINYIEGMGKQGGFGIKDPDGNSIGITNATLFGAKPEDYL</sequence>
<dbReference type="GO" id="GO:0006950">
    <property type="term" value="P:response to stress"/>
    <property type="evidence" value="ECO:0007669"/>
    <property type="project" value="UniProtKB-ARBA"/>
</dbReference>
<proteinExistence type="inferred from homology"/>
<dbReference type="InterPro" id="IPR004360">
    <property type="entry name" value="Glyas_Fos-R_dOase_dom"/>
</dbReference>
<dbReference type="SUPFAM" id="SSF88659">
    <property type="entry name" value="Sigma3 and sigma4 domains of RNA polymerase sigma factors"/>
    <property type="match status" value="1"/>
</dbReference>
<dbReference type="InterPro" id="IPR007627">
    <property type="entry name" value="RNA_pol_sigma70_r2"/>
</dbReference>
<comment type="similarity">
    <text evidence="1 6">Belongs to the sigma-70 factor family. ECF subfamily.</text>
</comment>
<name>A0A8J4H6F1_9BACL</name>
<dbReference type="GO" id="GO:0003677">
    <property type="term" value="F:DNA binding"/>
    <property type="evidence" value="ECO:0007669"/>
    <property type="project" value="UniProtKB-KW"/>
</dbReference>
<dbReference type="Pfam" id="PF08281">
    <property type="entry name" value="Sigma70_r4_2"/>
    <property type="match status" value="1"/>
</dbReference>
<dbReference type="GO" id="GO:0006352">
    <property type="term" value="P:DNA-templated transcription initiation"/>
    <property type="evidence" value="ECO:0007669"/>
    <property type="project" value="InterPro"/>
</dbReference>
<comment type="caution">
    <text evidence="8">The sequence shown here is derived from an EMBL/GenBank/DDBJ whole genome shotgun (WGS) entry which is preliminary data.</text>
</comment>
<dbReference type="Proteomes" id="UP000677918">
    <property type="component" value="Unassembled WGS sequence"/>
</dbReference>
<dbReference type="CDD" id="cd06171">
    <property type="entry name" value="Sigma70_r4"/>
    <property type="match status" value="1"/>
</dbReference>
<evidence type="ECO:0000256" key="6">
    <source>
        <dbReference type="RuleBase" id="RU000716"/>
    </source>
</evidence>
<dbReference type="Pfam" id="PF04542">
    <property type="entry name" value="Sigma70_r2"/>
    <property type="match status" value="1"/>
</dbReference>
<dbReference type="InterPro" id="IPR013324">
    <property type="entry name" value="RNA_pol_sigma_r3/r4-like"/>
</dbReference>
<dbReference type="NCBIfam" id="TIGR02937">
    <property type="entry name" value="sigma70-ECF"/>
    <property type="match status" value="1"/>
</dbReference>
<keyword evidence="3 6" id="KW-0731">Sigma factor</keyword>
<dbReference type="Pfam" id="PF00903">
    <property type="entry name" value="Glyoxalase"/>
    <property type="match status" value="1"/>
</dbReference>
<evidence type="ECO:0000256" key="4">
    <source>
        <dbReference type="ARBA" id="ARBA00023125"/>
    </source>
</evidence>
<keyword evidence="5 6" id="KW-0804">Transcription</keyword>
<evidence type="ECO:0000256" key="2">
    <source>
        <dbReference type="ARBA" id="ARBA00023015"/>
    </source>
</evidence>
<gene>
    <name evidence="8" type="ORF">XYCOK13_21720</name>
</gene>
<reference evidence="8" key="1">
    <citation type="submission" date="2021-04" db="EMBL/GenBank/DDBJ databases">
        <title>Draft genome sequence of Xylanibacillus composti strain K13.</title>
        <authorList>
            <person name="Uke A."/>
            <person name="Chhe C."/>
            <person name="Baramee S."/>
            <person name="Kosugi A."/>
        </authorList>
    </citation>
    <scope>NUCLEOTIDE SEQUENCE</scope>
    <source>
        <strain evidence="8">K13</strain>
    </source>
</reference>
<dbReference type="GO" id="GO:0016987">
    <property type="term" value="F:sigma factor activity"/>
    <property type="evidence" value="ECO:0007669"/>
    <property type="project" value="UniProtKB-KW"/>
</dbReference>
<keyword evidence="2 6" id="KW-0805">Transcription regulation</keyword>
<dbReference type="InterPro" id="IPR013325">
    <property type="entry name" value="RNA_pol_sigma_r2"/>
</dbReference>
<evidence type="ECO:0000256" key="5">
    <source>
        <dbReference type="ARBA" id="ARBA00023163"/>
    </source>
</evidence>
<evidence type="ECO:0000313" key="9">
    <source>
        <dbReference type="Proteomes" id="UP000677918"/>
    </source>
</evidence>
<dbReference type="InterPro" id="IPR014284">
    <property type="entry name" value="RNA_pol_sigma-70_dom"/>
</dbReference>
<dbReference type="Gene3D" id="3.10.180.10">
    <property type="entry name" value="2,3-Dihydroxybiphenyl 1,2-Dioxygenase, domain 1"/>
    <property type="match status" value="1"/>
</dbReference>
<dbReference type="Gene3D" id="1.10.1740.10">
    <property type="match status" value="1"/>
</dbReference>
<dbReference type="InterPro" id="IPR039425">
    <property type="entry name" value="RNA_pol_sigma-70-like"/>
</dbReference>